<keyword evidence="2" id="KW-1185">Reference proteome</keyword>
<evidence type="ECO:0000313" key="1">
    <source>
        <dbReference type="EMBL" id="KAJ9108944.1"/>
    </source>
</evidence>
<reference evidence="1" key="1">
    <citation type="submission" date="2023-04" db="EMBL/GenBank/DDBJ databases">
        <title>Draft Genome sequencing of Naganishia species isolated from polar environments using Oxford Nanopore Technology.</title>
        <authorList>
            <person name="Leo P."/>
            <person name="Venkateswaran K."/>
        </authorList>
    </citation>
    <scope>NUCLEOTIDE SEQUENCE</scope>
    <source>
        <strain evidence="1">MNA-CCFEE 5423</strain>
    </source>
</reference>
<dbReference type="Proteomes" id="UP001227268">
    <property type="component" value="Unassembled WGS sequence"/>
</dbReference>
<sequence>MDDDPWGSAKDLWSTSTDDVIPIEDAVPAGQAIARLSTPTLTLPLPATATAASFVEDDPWSRPSDKALSPAPAMEATLPSDITQISDVPPPAKWDLEERASYNTWTSTETVPEQILETILPSGQAVQLIPEQIPLPGADSQELDVLHPVEEMKAKGVVEAGWRTSEDEEIQTAVPGLPNLPEISLSLVVEDETFNPFSQNEGPTSPMPEKPVDGFARSSFDDDAFGGFSAGPNDGFQSGAGFGGSEEGDVNQGWGNQEESSISAIDAPWGMPSNNDNIPDHDDDDDKGFQSSSAAYGQSAVKDTNVNDEDGFHSVPSKEREAVSAEKLKQDDWEAARREIEMKEARAPAEMVNKLVNQWKDVMEQVFPPSASLETGKDVEDGMDMETTIRRDRNLVRLTELPAGMSINFQPVTNTVTWERYQDYVANMKLDPSSSILAKASAEYSYRVNRRKSQEHHDAWQSRSRLGESREVDQFVQQQQSTLSPDLDTSRSRWSFWGRKTSTPTIPLTTSGGGMLEIKNLDLIPAANTAFDKPGIHIGNQRTPSPSTAQLTPPLSSRTNPANPNPSPQPDATVPDAQPSAVGRFLGKLRRTRPQSSSVDVDNKDMQLTQDDFSFLTEVPSLAPRPDPAFEDLLSLNGDGRPSETISSLEAMLNSKPMPLPSKLALTPRPSVPRGSSSPSANVAVPPLSKSSSMMNLFGDLDLNATSASSSKPWPSTGVSSFEAPSPTNQPINATTHRSFLSPPIPPPLPQAGPVGHSTTFDPVSLTKALTIEDDGFGDFAATSLGATPNATSAAPAFDDFGDFEQFDTVPVRPNSQTFPVQSSLSTWNPQGSMAEYNPYSSSRVLAKSGRPSSSRLDHTSTAQLVSEAARNTRQWPAPPSPSVPALPPPTSSRNTTIFPNAILAAPASASSSRASTPLNFDFLTSDPPVSSSARVEQPSTSPAIINTIQPSFQMSKGQGLTASDLSFFDSL</sequence>
<proteinExistence type="predicted"/>
<dbReference type="EMBL" id="JASBWT010000001">
    <property type="protein sequence ID" value="KAJ9108944.1"/>
    <property type="molecule type" value="Genomic_DNA"/>
</dbReference>
<organism evidence="1 2">
    <name type="scientific">Naganishia friedmannii</name>
    <dbReference type="NCBI Taxonomy" id="89922"/>
    <lineage>
        <taxon>Eukaryota</taxon>
        <taxon>Fungi</taxon>
        <taxon>Dikarya</taxon>
        <taxon>Basidiomycota</taxon>
        <taxon>Agaricomycotina</taxon>
        <taxon>Tremellomycetes</taxon>
        <taxon>Filobasidiales</taxon>
        <taxon>Filobasidiaceae</taxon>
        <taxon>Naganishia</taxon>
    </lineage>
</organism>
<accession>A0ACC2WCP5</accession>
<comment type="caution">
    <text evidence="1">The sequence shown here is derived from an EMBL/GenBank/DDBJ whole genome shotgun (WGS) entry which is preliminary data.</text>
</comment>
<protein>
    <submittedName>
        <fullName evidence="1">Uncharacterized protein</fullName>
    </submittedName>
</protein>
<name>A0ACC2WCP5_9TREE</name>
<gene>
    <name evidence="1" type="ORF">QFC21_000266</name>
</gene>
<evidence type="ECO:0000313" key="2">
    <source>
        <dbReference type="Proteomes" id="UP001227268"/>
    </source>
</evidence>